<dbReference type="InterPro" id="IPR000064">
    <property type="entry name" value="NLP_P60_dom"/>
</dbReference>
<feature type="region of interest" description="Disordered" evidence="5">
    <location>
        <begin position="1"/>
        <end position="22"/>
    </location>
</feature>
<dbReference type="Pfam" id="PF00877">
    <property type="entry name" value="NLPC_P60"/>
    <property type="match status" value="1"/>
</dbReference>
<keyword evidence="9" id="KW-1185">Reference proteome</keyword>
<protein>
    <submittedName>
        <fullName evidence="8">C40 family peptidase</fullName>
    </submittedName>
</protein>
<keyword evidence="6" id="KW-0472">Membrane</keyword>
<evidence type="ECO:0000313" key="8">
    <source>
        <dbReference type="EMBL" id="NJC71652.1"/>
    </source>
</evidence>
<dbReference type="EMBL" id="JAATVY010000012">
    <property type="protein sequence ID" value="NJC71652.1"/>
    <property type="molecule type" value="Genomic_DNA"/>
</dbReference>
<dbReference type="PANTHER" id="PTHR47359:SF3">
    <property type="entry name" value="NLP_P60 DOMAIN-CONTAINING PROTEIN-RELATED"/>
    <property type="match status" value="1"/>
</dbReference>
<dbReference type="SUPFAM" id="SSF54001">
    <property type="entry name" value="Cysteine proteinases"/>
    <property type="match status" value="1"/>
</dbReference>
<sequence length="181" mass="19529">METTAIDEETRMPTSLPDGSTTPARTTRTYFLYALLLVAIVSAGIVHAFTPRQPVPVAATEPLNRHPNAEAAVRYALHQLGTPYVWGGTGDGGFDCSGLVMRAWQAGGVQLPRTTRQMINVGRRITRAQLARGDLVFTNNGGHVQLYIGHGRIVEAPHTGAVVRTGRLPRVVTAYTRVSDG</sequence>
<evidence type="ECO:0000313" key="9">
    <source>
        <dbReference type="Proteomes" id="UP000722989"/>
    </source>
</evidence>
<keyword evidence="4" id="KW-0788">Thiol protease</keyword>
<dbReference type="InterPro" id="IPR038765">
    <property type="entry name" value="Papain-like_cys_pep_sf"/>
</dbReference>
<accession>A0ABX0Y2J4</accession>
<dbReference type="PROSITE" id="PS51935">
    <property type="entry name" value="NLPC_P60"/>
    <property type="match status" value="1"/>
</dbReference>
<keyword evidence="6" id="KW-0812">Transmembrane</keyword>
<evidence type="ECO:0000256" key="3">
    <source>
        <dbReference type="ARBA" id="ARBA00022801"/>
    </source>
</evidence>
<reference evidence="8 9" key="1">
    <citation type="submission" date="2020-03" db="EMBL/GenBank/DDBJ databases">
        <title>WGS of the type strain of Planosporangium spp.</title>
        <authorList>
            <person name="Thawai C."/>
        </authorList>
    </citation>
    <scope>NUCLEOTIDE SEQUENCE [LARGE SCALE GENOMIC DNA]</scope>
    <source>
        <strain evidence="8 9">TBRC 5610</strain>
    </source>
</reference>
<evidence type="ECO:0000256" key="2">
    <source>
        <dbReference type="ARBA" id="ARBA00022670"/>
    </source>
</evidence>
<dbReference type="Gene3D" id="3.90.1720.10">
    <property type="entry name" value="endopeptidase domain like (from Nostoc punctiforme)"/>
    <property type="match status" value="1"/>
</dbReference>
<proteinExistence type="inferred from homology"/>
<evidence type="ECO:0000259" key="7">
    <source>
        <dbReference type="PROSITE" id="PS51935"/>
    </source>
</evidence>
<keyword evidence="6" id="KW-1133">Transmembrane helix</keyword>
<evidence type="ECO:0000256" key="4">
    <source>
        <dbReference type="ARBA" id="ARBA00022807"/>
    </source>
</evidence>
<keyword evidence="2" id="KW-0645">Protease</keyword>
<organism evidence="8 9">
    <name type="scientific">Planosporangium thailandense</name>
    <dbReference type="NCBI Taxonomy" id="765197"/>
    <lineage>
        <taxon>Bacteria</taxon>
        <taxon>Bacillati</taxon>
        <taxon>Actinomycetota</taxon>
        <taxon>Actinomycetes</taxon>
        <taxon>Micromonosporales</taxon>
        <taxon>Micromonosporaceae</taxon>
        <taxon>Planosporangium</taxon>
    </lineage>
</organism>
<evidence type="ECO:0000256" key="5">
    <source>
        <dbReference type="SAM" id="MobiDB-lite"/>
    </source>
</evidence>
<evidence type="ECO:0000256" key="6">
    <source>
        <dbReference type="SAM" id="Phobius"/>
    </source>
</evidence>
<comment type="similarity">
    <text evidence="1">Belongs to the peptidase C40 family.</text>
</comment>
<dbReference type="InterPro" id="IPR051794">
    <property type="entry name" value="PG_Endopeptidase_C40"/>
</dbReference>
<keyword evidence="3" id="KW-0378">Hydrolase</keyword>
<dbReference type="Proteomes" id="UP000722989">
    <property type="component" value="Unassembled WGS sequence"/>
</dbReference>
<gene>
    <name evidence="8" type="ORF">HC031_18280</name>
</gene>
<name>A0ABX0Y2J4_9ACTN</name>
<feature type="domain" description="NlpC/P60" evidence="7">
    <location>
        <begin position="66"/>
        <end position="181"/>
    </location>
</feature>
<feature type="transmembrane region" description="Helical" evidence="6">
    <location>
        <begin position="30"/>
        <end position="49"/>
    </location>
</feature>
<dbReference type="PANTHER" id="PTHR47359">
    <property type="entry name" value="PEPTIDOGLYCAN DL-ENDOPEPTIDASE CWLO"/>
    <property type="match status" value="1"/>
</dbReference>
<comment type="caution">
    <text evidence="8">The sequence shown here is derived from an EMBL/GenBank/DDBJ whole genome shotgun (WGS) entry which is preliminary data.</text>
</comment>
<evidence type="ECO:0000256" key="1">
    <source>
        <dbReference type="ARBA" id="ARBA00007074"/>
    </source>
</evidence>